<organism evidence="1 2">
    <name type="scientific">Agathobaculum hominis</name>
    <dbReference type="NCBI Taxonomy" id="2763014"/>
    <lineage>
        <taxon>Bacteria</taxon>
        <taxon>Bacillati</taxon>
        <taxon>Bacillota</taxon>
        <taxon>Clostridia</taxon>
        <taxon>Eubacteriales</taxon>
        <taxon>Butyricicoccaceae</taxon>
        <taxon>Agathobaculum</taxon>
    </lineage>
</organism>
<reference evidence="1 2" key="1">
    <citation type="submission" date="2020-08" db="EMBL/GenBank/DDBJ databases">
        <title>Genome public.</title>
        <authorList>
            <person name="Liu C."/>
            <person name="Sun Q."/>
        </authorList>
    </citation>
    <scope>NUCLEOTIDE SEQUENCE [LARGE SCALE GENOMIC DNA]</scope>
    <source>
        <strain evidence="1 2">M2</strain>
    </source>
</reference>
<gene>
    <name evidence="1" type="ORF">H8S02_01825</name>
</gene>
<sequence length="211" mass="22828">MFDHQISRFEKRIADLPDQPTLAPDALKAWFDSAPEQLRQALNRVCADGKTLEERMESLVIGAYGGTVTREMLAQELQQEIAGKAEQSAVQASLSALSGSFTDSMQSTVEAMNAADAETNARVDQLFVFGTYEGDGETSQFISLGFTPRAVLICRTDGAFSQANLIYGGLATAASPAKTVEIAENGFNVLSSSSLYNGNNPMYTFKYIALR</sequence>
<dbReference type="EMBL" id="JACOPK010000002">
    <property type="protein sequence ID" value="MBC5694688.1"/>
    <property type="molecule type" value="Genomic_DNA"/>
</dbReference>
<dbReference type="Proteomes" id="UP000641741">
    <property type="component" value="Unassembled WGS sequence"/>
</dbReference>
<protein>
    <submittedName>
        <fullName evidence="1">Uncharacterized protein</fullName>
    </submittedName>
</protein>
<keyword evidence="2" id="KW-1185">Reference proteome</keyword>
<dbReference type="RefSeq" id="WP_186968988.1">
    <property type="nucleotide sequence ID" value="NZ_JACOPK010000002.1"/>
</dbReference>
<name>A0ABR7GK41_9FIRM</name>
<comment type="caution">
    <text evidence="1">The sequence shown here is derived from an EMBL/GenBank/DDBJ whole genome shotgun (WGS) entry which is preliminary data.</text>
</comment>
<evidence type="ECO:0000313" key="1">
    <source>
        <dbReference type="EMBL" id="MBC5694688.1"/>
    </source>
</evidence>
<accession>A0ABR7GK41</accession>
<evidence type="ECO:0000313" key="2">
    <source>
        <dbReference type="Proteomes" id="UP000641741"/>
    </source>
</evidence>
<proteinExistence type="predicted"/>